<feature type="transmembrane region" description="Helical" evidence="7">
    <location>
        <begin position="375"/>
        <end position="397"/>
    </location>
</feature>
<evidence type="ECO:0000313" key="10">
    <source>
        <dbReference type="Proteomes" id="UP000297065"/>
    </source>
</evidence>
<proteinExistence type="inferred from homology"/>
<feature type="transmembrane region" description="Helical" evidence="7">
    <location>
        <begin position="280"/>
        <end position="305"/>
    </location>
</feature>
<evidence type="ECO:0000256" key="5">
    <source>
        <dbReference type="ARBA" id="ARBA00022989"/>
    </source>
</evidence>
<evidence type="ECO:0000256" key="3">
    <source>
        <dbReference type="ARBA" id="ARBA00022475"/>
    </source>
</evidence>
<dbReference type="EMBL" id="CP036295">
    <property type="protein sequence ID" value="QCC85608.1"/>
    <property type="molecule type" value="Genomic_DNA"/>
</dbReference>
<comment type="subcellular location">
    <subcellularLocation>
        <location evidence="1">Cell membrane</location>
        <topology evidence="1">Multi-pass membrane protein</topology>
    </subcellularLocation>
</comment>
<protein>
    <submittedName>
        <fullName evidence="9">FtsX-like permease family protein</fullName>
    </submittedName>
</protein>
<name>A0A4P7UL66_DESDE</name>
<dbReference type="Pfam" id="PF02687">
    <property type="entry name" value="FtsX"/>
    <property type="match status" value="1"/>
</dbReference>
<feature type="domain" description="ABC3 transporter permease C-terminal" evidence="8">
    <location>
        <begin position="294"/>
        <end position="404"/>
    </location>
</feature>
<evidence type="ECO:0000256" key="6">
    <source>
        <dbReference type="ARBA" id="ARBA00023136"/>
    </source>
</evidence>
<keyword evidence="4 7" id="KW-0812">Transmembrane</keyword>
<sequence>MLRLACKDYWHEFLLSACAVLGLAAVLTPLLVLYGVKFGVVQTLTERLRNDPRNLEISPVVSGRYTPEYLAKLAAHPDVAFVLPRTRSIAATMDLSKGEGDSRTLVVASLEPTAEGDPLLLRFGAAAPSMPQNPATDAIGITLSASAAEKLHAKQGDKLNGKVERRFQGKVQTARVALRVAAVLPLAAQQKDVAYVPLPLMEATEDYRDGRAVPELGASNGWLGDPRPQGERIYPGFRLYARSLDDVTQLRQAFAAQKLDVYTHAEEIEQVTALARALNLIFALICAATGIGFLASTVSSVMAGIKRKERILGLLRLNGFTTGKLLLFPLAQSLLTALMGTALAAGVYAVAAFVINRLFSASVTGMEQVCLLLPQHFLLAFAAVSGLALLAAFGPALRAARIEPSEVIREI</sequence>
<evidence type="ECO:0000313" key="9">
    <source>
        <dbReference type="EMBL" id="QCC85608.1"/>
    </source>
</evidence>
<organism evidence="9 10">
    <name type="scientific">Desulfovibrio desulfuricans</name>
    <dbReference type="NCBI Taxonomy" id="876"/>
    <lineage>
        <taxon>Bacteria</taxon>
        <taxon>Pseudomonadati</taxon>
        <taxon>Thermodesulfobacteriota</taxon>
        <taxon>Desulfovibrionia</taxon>
        <taxon>Desulfovibrionales</taxon>
        <taxon>Desulfovibrionaceae</taxon>
        <taxon>Desulfovibrio</taxon>
    </lineage>
</organism>
<dbReference type="InterPro" id="IPR003838">
    <property type="entry name" value="ABC3_permease_C"/>
</dbReference>
<dbReference type="OrthoDB" id="5410375at2"/>
<feature type="transmembrane region" description="Helical" evidence="7">
    <location>
        <begin position="12"/>
        <end position="36"/>
    </location>
</feature>
<accession>A0A4P7UL66</accession>
<evidence type="ECO:0000256" key="1">
    <source>
        <dbReference type="ARBA" id="ARBA00004651"/>
    </source>
</evidence>
<dbReference type="PANTHER" id="PTHR30489">
    <property type="entry name" value="LIPOPROTEIN-RELEASING SYSTEM TRANSMEMBRANE PROTEIN LOLE"/>
    <property type="match status" value="1"/>
</dbReference>
<dbReference type="GO" id="GO:0044874">
    <property type="term" value="P:lipoprotein localization to outer membrane"/>
    <property type="evidence" value="ECO:0007669"/>
    <property type="project" value="TreeGrafter"/>
</dbReference>
<evidence type="ECO:0000256" key="7">
    <source>
        <dbReference type="SAM" id="Phobius"/>
    </source>
</evidence>
<dbReference type="AlphaFoldDB" id="A0A4P7UL66"/>
<keyword evidence="6 7" id="KW-0472">Membrane</keyword>
<gene>
    <name evidence="9" type="ORF">DDIC_06890</name>
</gene>
<dbReference type="Proteomes" id="UP000297065">
    <property type="component" value="Chromosome"/>
</dbReference>
<reference evidence="9 10" key="1">
    <citation type="submission" date="2019-02" db="EMBL/GenBank/DDBJ databases">
        <title>Complete Genome Sequence of Desulfovibrio desulfuricans IC1, a Sulfonate Utilizing Anaerobe.</title>
        <authorList>
            <person name="Day L.A."/>
            <person name="De Leon K.B."/>
            <person name="Wall J.D."/>
        </authorList>
    </citation>
    <scope>NUCLEOTIDE SEQUENCE [LARGE SCALE GENOMIC DNA]</scope>
    <source>
        <strain evidence="9 10">IC1</strain>
    </source>
</reference>
<evidence type="ECO:0000256" key="4">
    <source>
        <dbReference type="ARBA" id="ARBA00022692"/>
    </source>
</evidence>
<dbReference type="GO" id="GO:0098797">
    <property type="term" value="C:plasma membrane protein complex"/>
    <property type="evidence" value="ECO:0007669"/>
    <property type="project" value="TreeGrafter"/>
</dbReference>
<dbReference type="PANTHER" id="PTHR30489:SF0">
    <property type="entry name" value="LIPOPROTEIN-RELEASING SYSTEM TRANSMEMBRANE PROTEIN LOLE"/>
    <property type="match status" value="1"/>
</dbReference>
<keyword evidence="3" id="KW-1003">Cell membrane</keyword>
<evidence type="ECO:0000256" key="2">
    <source>
        <dbReference type="ARBA" id="ARBA00005236"/>
    </source>
</evidence>
<comment type="similarity">
    <text evidence="2">Belongs to the ABC-4 integral membrane protein family. LolC/E subfamily.</text>
</comment>
<dbReference type="InterPro" id="IPR051447">
    <property type="entry name" value="Lipoprotein-release_system"/>
</dbReference>
<feature type="transmembrane region" description="Helical" evidence="7">
    <location>
        <begin position="326"/>
        <end position="355"/>
    </location>
</feature>
<evidence type="ECO:0000259" key="8">
    <source>
        <dbReference type="Pfam" id="PF02687"/>
    </source>
</evidence>
<keyword evidence="5 7" id="KW-1133">Transmembrane helix</keyword>